<organism evidence="3 4">
    <name type="scientific">Symbiodinium natans</name>
    <dbReference type="NCBI Taxonomy" id="878477"/>
    <lineage>
        <taxon>Eukaryota</taxon>
        <taxon>Sar</taxon>
        <taxon>Alveolata</taxon>
        <taxon>Dinophyceae</taxon>
        <taxon>Suessiales</taxon>
        <taxon>Symbiodiniaceae</taxon>
        <taxon>Symbiodinium</taxon>
    </lineage>
</organism>
<sequence>MRGVQREVARLLEADLDEDDTYDGDQMVSDLDLDLQGYSPTELDPDEEMAVAEEDPLLDANEGVVLEADEGEEMRRPTRRLKRKTAPGDVDWDAEPHQAMIMKRDLTKRGVEKRQEKELRWSEIPNDQKELFKSAERVQWDEVPRNQRRNAGADAQNIPWKCKSRLVIAGHTDPDLGSSQLTTDAPTLSRTGLLCLMQRLANGLREQDPWTVSAGDIRCAFLTGGYLRREEELFLHQPNTGFPGLHPRQLVRIKKNIFGLATSPHEWWQDLQSGILDMEIEHEDGVFKFCQSPMDPCVFALRRWDGKKFSGRAVAFVGTHVDDLLVVGPGSLADKMKEQLSRTFPIDSWEQDVFNYVGVEIVCTKDSVRVNQTGYVDTRLFLLPLPKGCRDEDLVGVDLIADNRSLAGASPGSPLKQDLI</sequence>
<keyword evidence="4" id="KW-1185">Reference proteome</keyword>
<dbReference type="OrthoDB" id="411498at2759"/>
<comment type="caution">
    <text evidence="3">The sequence shown here is derived from an EMBL/GenBank/DDBJ whole genome shotgun (WGS) entry which is preliminary data.</text>
</comment>
<dbReference type="InterPro" id="IPR013103">
    <property type="entry name" value="RVT_2"/>
</dbReference>
<feature type="domain" description="Reverse transcriptase Ty1/copia-type" evidence="2">
    <location>
        <begin position="160"/>
        <end position="377"/>
    </location>
</feature>
<dbReference type="Pfam" id="PF07727">
    <property type="entry name" value="RVT_2"/>
    <property type="match status" value="1"/>
</dbReference>
<protein>
    <submittedName>
        <fullName evidence="3">RE2 protein</fullName>
    </submittedName>
</protein>
<proteinExistence type="predicted"/>
<feature type="region of interest" description="Disordered" evidence="1">
    <location>
        <begin position="53"/>
        <end position="92"/>
    </location>
</feature>
<evidence type="ECO:0000313" key="3">
    <source>
        <dbReference type="EMBL" id="CAE7306471.1"/>
    </source>
</evidence>
<dbReference type="Proteomes" id="UP000604046">
    <property type="component" value="Unassembled WGS sequence"/>
</dbReference>
<evidence type="ECO:0000313" key="4">
    <source>
        <dbReference type="Proteomes" id="UP000604046"/>
    </source>
</evidence>
<reference evidence="3" key="1">
    <citation type="submission" date="2021-02" db="EMBL/GenBank/DDBJ databases">
        <authorList>
            <person name="Dougan E. K."/>
            <person name="Rhodes N."/>
            <person name="Thang M."/>
            <person name="Chan C."/>
        </authorList>
    </citation>
    <scope>NUCLEOTIDE SEQUENCE</scope>
</reference>
<dbReference type="AlphaFoldDB" id="A0A812N7G5"/>
<gene>
    <name evidence="3" type="primary">RE2</name>
    <name evidence="3" type="ORF">SNAT2548_LOCUS16106</name>
</gene>
<evidence type="ECO:0000256" key="1">
    <source>
        <dbReference type="SAM" id="MobiDB-lite"/>
    </source>
</evidence>
<evidence type="ECO:0000259" key="2">
    <source>
        <dbReference type="Pfam" id="PF07727"/>
    </source>
</evidence>
<dbReference type="EMBL" id="CAJNDS010002074">
    <property type="protein sequence ID" value="CAE7306471.1"/>
    <property type="molecule type" value="Genomic_DNA"/>
</dbReference>
<accession>A0A812N7G5</accession>
<name>A0A812N7G5_9DINO</name>